<feature type="domain" description="Phosphotyrosine protein phosphatase I" evidence="6">
    <location>
        <begin position="4"/>
        <end position="151"/>
    </location>
</feature>
<evidence type="ECO:0000259" key="6">
    <source>
        <dbReference type="SMART" id="SM00226"/>
    </source>
</evidence>
<dbReference type="Pfam" id="PF01451">
    <property type="entry name" value="LMWPc"/>
    <property type="match status" value="1"/>
</dbReference>
<dbReference type="SUPFAM" id="SSF52788">
    <property type="entry name" value="Phosphotyrosine protein phosphatases I"/>
    <property type="match status" value="1"/>
</dbReference>
<dbReference type="CDD" id="cd16343">
    <property type="entry name" value="LMWPTP"/>
    <property type="match status" value="1"/>
</dbReference>
<feature type="active site" description="Proton donor" evidence="5">
    <location>
        <position position="125"/>
    </location>
</feature>
<feature type="active site" description="Nucleophile" evidence="5">
    <location>
        <position position="10"/>
    </location>
</feature>
<feature type="active site" evidence="5">
    <location>
        <position position="16"/>
    </location>
</feature>
<sequence length="160" mass="17496">MSQPVICFVCWGNICRSPMAQVVAEARAAYEQLRGVQFTSAGVSSEEQGNPMDPRAIAVLRANGYSPGMHSAHQITPDEIRSAAMLIGMEPLHLSRIRQVVSDATNLYLMSDFIPAAEPGSSIEDPWYGDDSDFKVTLEQIQSAMPEVIRRARELASGRA</sequence>
<protein>
    <recommendedName>
        <fullName evidence="2">protein-tyrosine-phosphatase</fullName>
        <ecNumber evidence="2">3.1.3.48</ecNumber>
    </recommendedName>
</protein>
<gene>
    <name evidence="7" type="ORF">ATK74_2901</name>
</gene>
<dbReference type="InterPro" id="IPR017867">
    <property type="entry name" value="Tyr_phospatase_low_mol_wt"/>
</dbReference>
<dbReference type="RefSeq" id="WP_098461684.1">
    <property type="nucleotide sequence ID" value="NZ_PDJC01000001.1"/>
</dbReference>
<dbReference type="PANTHER" id="PTHR11717:SF7">
    <property type="entry name" value="LOW MOLECULAR WEIGHT PHOSPHOTYROSINE PROTEIN PHOSPHATASE"/>
    <property type="match status" value="1"/>
</dbReference>
<evidence type="ECO:0000256" key="5">
    <source>
        <dbReference type="PIRSR" id="PIRSR617867-1"/>
    </source>
</evidence>
<comment type="caution">
    <text evidence="7">The sequence shown here is derived from an EMBL/GenBank/DDBJ whole genome shotgun (WGS) entry which is preliminary data.</text>
</comment>
<evidence type="ECO:0000256" key="3">
    <source>
        <dbReference type="ARBA" id="ARBA00022801"/>
    </source>
</evidence>
<dbReference type="SMART" id="SM00226">
    <property type="entry name" value="LMWPc"/>
    <property type="match status" value="1"/>
</dbReference>
<dbReference type="OrthoDB" id="9784339at2"/>
<dbReference type="AlphaFoldDB" id="A0A2A9CV58"/>
<evidence type="ECO:0000256" key="4">
    <source>
        <dbReference type="ARBA" id="ARBA00022912"/>
    </source>
</evidence>
<dbReference type="EC" id="3.1.3.48" evidence="2"/>
<keyword evidence="4" id="KW-0904">Protein phosphatase</keyword>
<keyword evidence="8" id="KW-1185">Reference proteome</keyword>
<dbReference type="PANTHER" id="PTHR11717">
    <property type="entry name" value="LOW MOLECULAR WEIGHT PROTEIN TYROSINE PHOSPHATASE"/>
    <property type="match status" value="1"/>
</dbReference>
<accession>A0A2A9CV58</accession>
<reference evidence="7 8" key="1">
    <citation type="submission" date="2017-10" db="EMBL/GenBank/DDBJ databases">
        <title>Sequencing the genomes of 1000 actinobacteria strains.</title>
        <authorList>
            <person name="Klenk H.-P."/>
        </authorList>
    </citation>
    <scope>NUCLEOTIDE SEQUENCE [LARGE SCALE GENOMIC DNA]</scope>
    <source>
        <strain evidence="7 8">DSM 15597</strain>
    </source>
</reference>
<keyword evidence="3" id="KW-0378">Hydrolase</keyword>
<proteinExistence type="inferred from homology"/>
<dbReference type="PRINTS" id="PR00719">
    <property type="entry name" value="LMWPTPASE"/>
</dbReference>
<dbReference type="GO" id="GO:0004725">
    <property type="term" value="F:protein tyrosine phosphatase activity"/>
    <property type="evidence" value="ECO:0007669"/>
    <property type="project" value="UniProtKB-EC"/>
</dbReference>
<evidence type="ECO:0000313" key="8">
    <source>
        <dbReference type="Proteomes" id="UP000226079"/>
    </source>
</evidence>
<dbReference type="InterPro" id="IPR050438">
    <property type="entry name" value="LMW_PTPase"/>
</dbReference>
<evidence type="ECO:0000256" key="1">
    <source>
        <dbReference type="ARBA" id="ARBA00011063"/>
    </source>
</evidence>
<evidence type="ECO:0000313" key="7">
    <source>
        <dbReference type="EMBL" id="PFG18317.1"/>
    </source>
</evidence>
<dbReference type="InterPro" id="IPR036196">
    <property type="entry name" value="Ptyr_pPase_sf"/>
</dbReference>
<organism evidence="7 8">
    <name type="scientific">Propionicimonas paludicola</name>
    <dbReference type="NCBI Taxonomy" id="185243"/>
    <lineage>
        <taxon>Bacteria</taxon>
        <taxon>Bacillati</taxon>
        <taxon>Actinomycetota</taxon>
        <taxon>Actinomycetes</taxon>
        <taxon>Propionibacteriales</taxon>
        <taxon>Nocardioidaceae</taxon>
        <taxon>Propionicimonas</taxon>
    </lineage>
</organism>
<dbReference type="EMBL" id="PDJC01000001">
    <property type="protein sequence ID" value="PFG18317.1"/>
    <property type="molecule type" value="Genomic_DNA"/>
</dbReference>
<comment type="similarity">
    <text evidence="1">Belongs to the low molecular weight phosphotyrosine protein phosphatase family.</text>
</comment>
<name>A0A2A9CV58_9ACTN</name>
<dbReference type="InterPro" id="IPR023485">
    <property type="entry name" value="Ptyr_pPase"/>
</dbReference>
<dbReference type="Proteomes" id="UP000226079">
    <property type="component" value="Unassembled WGS sequence"/>
</dbReference>
<evidence type="ECO:0000256" key="2">
    <source>
        <dbReference type="ARBA" id="ARBA00013064"/>
    </source>
</evidence>
<dbReference type="Gene3D" id="3.40.50.2300">
    <property type="match status" value="1"/>
</dbReference>